<feature type="signal peptide" evidence="7">
    <location>
        <begin position="1"/>
        <end position="16"/>
    </location>
</feature>
<evidence type="ECO:0000259" key="8">
    <source>
        <dbReference type="SMART" id="SM00645"/>
    </source>
</evidence>
<dbReference type="SMART" id="SM00848">
    <property type="entry name" value="Inhibitor_I29"/>
    <property type="match status" value="1"/>
</dbReference>
<keyword evidence="6" id="KW-1015">Disulfide bond</keyword>
<dbReference type="AlphaFoldDB" id="A0A9N9XLK2"/>
<feature type="domain" description="Peptidase C1A papain C-terminal" evidence="8">
    <location>
        <begin position="108"/>
        <end position="322"/>
    </location>
</feature>
<evidence type="ECO:0000256" key="3">
    <source>
        <dbReference type="ARBA" id="ARBA00022801"/>
    </source>
</evidence>
<evidence type="ECO:0000256" key="5">
    <source>
        <dbReference type="ARBA" id="ARBA00023145"/>
    </source>
</evidence>
<evidence type="ECO:0000256" key="7">
    <source>
        <dbReference type="SAM" id="SignalP"/>
    </source>
</evidence>
<organism evidence="10 11">
    <name type="scientific">Phyllotreta striolata</name>
    <name type="common">Striped flea beetle</name>
    <name type="synonym">Crioceris striolata</name>
    <dbReference type="NCBI Taxonomy" id="444603"/>
    <lineage>
        <taxon>Eukaryota</taxon>
        <taxon>Metazoa</taxon>
        <taxon>Ecdysozoa</taxon>
        <taxon>Arthropoda</taxon>
        <taxon>Hexapoda</taxon>
        <taxon>Insecta</taxon>
        <taxon>Pterygota</taxon>
        <taxon>Neoptera</taxon>
        <taxon>Endopterygota</taxon>
        <taxon>Coleoptera</taxon>
        <taxon>Polyphaga</taxon>
        <taxon>Cucujiformia</taxon>
        <taxon>Chrysomeloidea</taxon>
        <taxon>Chrysomelidae</taxon>
        <taxon>Galerucinae</taxon>
        <taxon>Alticini</taxon>
        <taxon>Phyllotreta</taxon>
    </lineage>
</organism>
<dbReference type="PROSITE" id="PS00640">
    <property type="entry name" value="THIOL_PROTEASE_ASN"/>
    <property type="match status" value="1"/>
</dbReference>
<dbReference type="FunFam" id="3.90.70.10:FF:000006">
    <property type="entry name" value="Cathepsin S"/>
    <property type="match status" value="1"/>
</dbReference>
<keyword evidence="5" id="KW-0865">Zymogen</keyword>
<dbReference type="PROSITE" id="PS00639">
    <property type="entry name" value="THIOL_PROTEASE_HIS"/>
    <property type="match status" value="1"/>
</dbReference>
<feature type="domain" description="Cathepsin propeptide inhibitor" evidence="9">
    <location>
        <begin position="23"/>
        <end position="83"/>
    </location>
</feature>
<sequence length="323" mass="35159">MKILLALSAIVIAAGAFTVDQQWSSFKSAHGRTYASVQEERRRFDIFTDNLKTIAEHNARYRAGLESWSMAVNQFADMTPSEFSAKMAYRNGPMPRIAGTPHVFTGQAPASIDWREKNAVTDVKDQGDCGSCWAFSAVGALEGQNAILNDKHDSLSEQELLDCSTSYGNGDCNQGGLMDNAFKYVIDHGLGDNSTYPYEGRQGSCRATNSPAVKITGYKNIAKGSEKDLMDAVGTVGPISVAVFAEPIQFYFGGIFKSPFCLNFESLLDHGVLVVGYGGEPNDPYWIVKNSWGAGWGEKGYFRLSKDANNQCGVADEASYPVL</sequence>
<protein>
    <submittedName>
        <fullName evidence="10">Uncharacterized protein</fullName>
    </submittedName>
</protein>
<dbReference type="PRINTS" id="PR00705">
    <property type="entry name" value="PAPAIN"/>
</dbReference>
<evidence type="ECO:0000256" key="1">
    <source>
        <dbReference type="ARBA" id="ARBA00008455"/>
    </source>
</evidence>
<dbReference type="Gene3D" id="3.90.70.10">
    <property type="entry name" value="Cysteine proteinases"/>
    <property type="match status" value="1"/>
</dbReference>
<keyword evidence="2" id="KW-0645">Protease</keyword>
<dbReference type="GO" id="GO:0008234">
    <property type="term" value="F:cysteine-type peptidase activity"/>
    <property type="evidence" value="ECO:0007669"/>
    <property type="project" value="UniProtKB-KW"/>
</dbReference>
<evidence type="ECO:0000313" key="11">
    <source>
        <dbReference type="Proteomes" id="UP001153712"/>
    </source>
</evidence>
<keyword evidence="4" id="KW-0788">Thiol protease</keyword>
<evidence type="ECO:0000256" key="2">
    <source>
        <dbReference type="ARBA" id="ARBA00022670"/>
    </source>
</evidence>
<name>A0A9N9XLK2_PHYSR</name>
<proteinExistence type="inferred from homology"/>
<keyword evidence="3" id="KW-0378">Hydrolase</keyword>
<dbReference type="InterPro" id="IPR025660">
    <property type="entry name" value="Pept_his_AS"/>
</dbReference>
<dbReference type="InterPro" id="IPR025661">
    <property type="entry name" value="Pept_asp_AS"/>
</dbReference>
<dbReference type="SUPFAM" id="SSF54001">
    <property type="entry name" value="Cysteine proteinases"/>
    <property type="match status" value="1"/>
</dbReference>
<dbReference type="EMBL" id="OU900106">
    <property type="protein sequence ID" value="CAG9857251.1"/>
    <property type="molecule type" value="Genomic_DNA"/>
</dbReference>
<evidence type="ECO:0000256" key="4">
    <source>
        <dbReference type="ARBA" id="ARBA00022807"/>
    </source>
</evidence>
<dbReference type="Pfam" id="PF08246">
    <property type="entry name" value="Inhibitor_I29"/>
    <property type="match status" value="1"/>
</dbReference>
<gene>
    <name evidence="10" type="ORF">PHYEVI_LOCUS3656</name>
</gene>
<evidence type="ECO:0000256" key="6">
    <source>
        <dbReference type="ARBA" id="ARBA00023157"/>
    </source>
</evidence>
<dbReference type="Pfam" id="PF00112">
    <property type="entry name" value="Peptidase_C1"/>
    <property type="match status" value="1"/>
</dbReference>
<comment type="similarity">
    <text evidence="1">Belongs to the peptidase C1 family.</text>
</comment>
<dbReference type="InterPro" id="IPR038765">
    <property type="entry name" value="Papain-like_cys_pep_sf"/>
</dbReference>
<evidence type="ECO:0000313" key="10">
    <source>
        <dbReference type="EMBL" id="CAG9857251.1"/>
    </source>
</evidence>
<reference evidence="10" key="1">
    <citation type="submission" date="2022-01" db="EMBL/GenBank/DDBJ databases">
        <authorList>
            <person name="King R."/>
        </authorList>
    </citation>
    <scope>NUCLEOTIDE SEQUENCE</scope>
</reference>
<feature type="chain" id="PRO_5040454563" evidence="7">
    <location>
        <begin position="17"/>
        <end position="323"/>
    </location>
</feature>
<evidence type="ECO:0000259" key="9">
    <source>
        <dbReference type="SMART" id="SM00848"/>
    </source>
</evidence>
<dbReference type="SMART" id="SM00645">
    <property type="entry name" value="Pept_C1"/>
    <property type="match status" value="1"/>
</dbReference>
<dbReference type="CDD" id="cd02248">
    <property type="entry name" value="Peptidase_C1A"/>
    <property type="match status" value="1"/>
</dbReference>
<dbReference type="OrthoDB" id="10253408at2759"/>
<dbReference type="GO" id="GO:0006508">
    <property type="term" value="P:proteolysis"/>
    <property type="evidence" value="ECO:0007669"/>
    <property type="project" value="UniProtKB-KW"/>
</dbReference>
<dbReference type="InterPro" id="IPR013128">
    <property type="entry name" value="Peptidase_C1A"/>
</dbReference>
<dbReference type="InterPro" id="IPR039417">
    <property type="entry name" value="Peptidase_C1A_papain-like"/>
</dbReference>
<dbReference type="InterPro" id="IPR013201">
    <property type="entry name" value="Prot_inhib_I29"/>
</dbReference>
<dbReference type="PANTHER" id="PTHR12411">
    <property type="entry name" value="CYSTEINE PROTEASE FAMILY C1-RELATED"/>
    <property type="match status" value="1"/>
</dbReference>
<dbReference type="PROSITE" id="PS00139">
    <property type="entry name" value="THIOL_PROTEASE_CYS"/>
    <property type="match status" value="1"/>
</dbReference>
<dbReference type="InterPro" id="IPR000668">
    <property type="entry name" value="Peptidase_C1A_C"/>
</dbReference>
<dbReference type="Proteomes" id="UP001153712">
    <property type="component" value="Chromosome 13"/>
</dbReference>
<accession>A0A9N9XLK2</accession>
<dbReference type="InterPro" id="IPR000169">
    <property type="entry name" value="Pept_cys_AS"/>
</dbReference>
<keyword evidence="11" id="KW-1185">Reference proteome</keyword>
<keyword evidence="7" id="KW-0732">Signal</keyword>